<evidence type="ECO:0000256" key="1">
    <source>
        <dbReference type="SAM" id="Phobius"/>
    </source>
</evidence>
<keyword evidence="1" id="KW-0472">Membrane</keyword>
<proteinExistence type="predicted"/>
<evidence type="ECO:0000313" key="2">
    <source>
        <dbReference type="EMBL" id="MBP2076556.1"/>
    </source>
</evidence>
<dbReference type="AlphaFoldDB" id="A0A9X1CB41"/>
<dbReference type="EMBL" id="JAGGMB010000002">
    <property type="protein sequence ID" value="MBP2076556.1"/>
    <property type="molecule type" value="Genomic_DNA"/>
</dbReference>
<comment type="caution">
    <text evidence="2">The sequence shown here is derived from an EMBL/GenBank/DDBJ whole genome shotgun (WGS) entry which is preliminary data.</text>
</comment>
<evidence type="ECO:0000313" key="3">
    <source>
        <dbReference type="Proteomes" id="UP001138793"/>
    </source>
</evidence>
<accession>A0A9X1CB41</accession>
<sequence length="33" mass="4028">MILTYFVFLVLFWAVGLIIWKNYYVTKEGKENK</sequence>
<feature type="transmembrane region" description="Helical" evidence="1">
    <location>
        <begin position="6"/>
        <end position="24"/>
    </location>
</feature>
<keyword evidence="1" id="KW-0812">Transmembrane</keyword>
<dbReference type="Proteomes" id="UP001138793">
    <property type="component" value="Unassembled WGS sequence"/>
</dbReference>
<keyword evidence="3" id="KW-1185">Reference proteome</keyword>
<keyword evidence="1" id="KW-1133">Transmembrane helix</keyword>
<protein>
    <submittedName>
        <fullName evidence="2">Uncharacterized protein</fullName>
    </submittedName>
</protein>
<reference evidence="2" key="1">
    <citation type="submission" date="2021-03" db="EMBL/GenBank/DDBJ databases">
        <title>Genomic Encyclopedia of Type Strains, Phase IV (KMG-IV): sequencing the most valuable type-strain genomes for metagenomic binning, comparative biology and taxonomic classification.</title>
        <authorList>
            <person name="Goeker M."/>
        </authorList>
    </citation>
    <scope>NUCLEOTIDE SEQUENCE</scope>
    <source>
        <strain evidence="2">DSM 107338</strain>
    </source>
</reference>
<name>A0A9X1CB41_9BACI</name>
<organism evidence="2 3">
    <name type="scientific">Oceanobacillus polygoni</name>
    <dbReference type="NCBI Taxonomy" id="1235259"/>
    <lineage>
        <taxon>Bacteria</taxon>
        <taxon>Bacillati</taxon>
        <taxon>Bacillota</taxon>
        <taxon>Bacilli</taxon>
        <taxon>Bacillales</taxon>
        <taxon>Bacillaceae</taxon>
        <taxon>Oceanobacillus</taxon>
    </lineage>
</organism>
<gene>
    <name evidence="2" type="ORF">J2Z64_000768</name>
</gene>